<dbReference type="EMBL" id="CAKXYY010000004">
    <property type="protein sequence ID" value="CAH2351848.1"/>
    <property type="molecule type" value="Genomic_DNA"/>
</dbReference>
<dbReference type="OrthoDB" id="9973183at2759"/>
<feature type="compositionally biased region" description="Acidic residues" evidence="4">
    <location>
        <begin position="303"/>
        <end position="333"/>
    </location>
</feature>
<dbReference type="GO" id="GO:0005524">
    <property type="term" value="F:ATP binding"/>
    <property type="evidence" value="ECO:0007669"/>
    <property type="project" value="UniProtKB-KW"/>
</dbReference>
<feature type="compositionally biased region" description="Basic residues" evidence="4">
    <location>
        <begin position="349"/>
        <end position="362"/>
    </location>
</feature>
<dbReference type="AlphaFoldDB" id="A0A9P0QNK8"/>
<keyword evidence="7" id="KW-1185">Reference proteome</keyword>
<keyword evidence="3" id="KW-0067">ATP-binding</keyword>
<dbReference type="CDD" id="cd23812">
    <property type="entry name" value="UBCc_ScPEX4-like"/>
    <property type="match status" value="1"/>
</dbReference>
<dbReference type="PANTHER" id="PTHR24067">
    <property type="entry name" value="UBIQUITIN-CONJUGATING ENZYME E2"/>
    <property type="match status" value="1"/>
</dbReference>
<accession>A0A9P0QNK8</accession>
<evidence type="ECO:0000313" key="7">
    <source>
        <dbReference type="Proteomes" id="UP000837801"/>
    </source>
</evidence>
<sequence>MAEKRLIKELKQLAKEAANPQISQIGPVSEDDLFQWRATISKPSRDQSDYYFNGQWDLDIKVPPTYPLIPPNISFSKTTPIAHPNIDLKSGEICLDILKSSSWSPAWNLNNLVVAILMLIDDPEPDSPLNIDMANLYRFDKTAYTSMCQYTMWKHGTFCGESSNGEDLRHKSGIKVVDGVTLDKNVDSSPDLRVVHEVEQEVTKQFLDKVNATHSASGSEELTGDDLDSVKQIVSHNVSKQIESIYQKNAPHSGQSSGTVVSVSEDNATKKLKYDFERQVDEQVELVRRRQDIENETVSADSTDIENHEEGEDIDLDKDDEGNEDDAMEDDDSTIAQSIPSTNSTSSLKKLRKSITRRAKGSKKIEDGEKKRFSKLRSSKK</sequence>
<dbReference type="SUPFAM" id="SSF54495">
    <property type="entry name" value="UBC-like"/>
    <property type="match status" value="1"/>
</dbReference>
<proteinExistence type="predicted"/>
<reference evidence="6" key="1">
    <citation type="submission" date="2022-03" db="EMBL/GenBank/DDBJ databases">
        <authorList>
            <person name="Legras J.-L."/>
            <person name="Devillers H."/>
            <person name="Grondin C."/>
        </authorList>
    </citation>
    <scope>NUCLEOTIDE SEQUENCE</scope>
    <source>
        <strain evidence="6">CLIB 1423</strain>
    </source>
</reference>
<dbReference type="Gene3D" id="3.10.110.10">
    <property type="entry name" value="Ubiquitin Conjugating Enzyme"/>
    <property type="match status" value="1"/>
</dbReference>
<dbReference type="InterPro" id="IPR016135">
    <property type="entry name" value="UBQ-conjugating_enzyme/RWD"/>
</dbReference>
<name>A0A9P0QNK8_9ASCO</name>
<feature type="compositionally biased region" description="Basic residues" evidence="4">
    <location>
        <begin position="372"/>
        <end position="381"/>
    </location>
</feature>
<dbReference type="Proteomes" id="UP000837801">
    <property type="component" value="Unassembled WGS sequence"/>
</dbReference>
<dbReference type="SMART" id="SM00212">
    <property type="entry name" value="UBCc"/>
    <property type="match status" value="1"/>
</dbReference>
<keyword evidence="2" id="KW-0833">Ubl conjugation pathway</keyword>
<protein>
    <recommendedName>
        <fullName evidence="5">UBC core domain-containing protein</fullName>
    </recommendedName>
</protein>
<dbReference type="PROSITE" id="PS50127">
    <property type="entry name" value="UBC_2"/>
    <property type="match status" value="1"/>
</dbReference>
<dbReference type="Pfam" id="PF00179">
    <property type="entry name" value="UQ_con"/>
    <property type="match status" value="1"/>
</dbReference>
<feature type="region of interest" description="Disordered" evidence="4">
    <location>
        <begin position="295"/>
        <end position="381"/>
    </location>
</feature>
<feature type="compositionally biased region" description="Polar residues" evidence="4">
    <location>
        <begin position="334"/>
        <end position="348"/>
    </location>
</feature>
<keyword evidence="1" id="KW-0547">Nucleotide-binding</keyword>
<evidence type="ECO:0000256" key="2">
    <source>
        <dbReference type="ARBA" id="ARBA00022786"/>
    </source>
</evidence>
<evidence type="ECO:0000259" key="5">
    <source>
        <dbReference type="PROSITE" id="PS50127"/>
    </source>
</evidence>
<feature type="domain" description="UBC core" evidence="5">
    <location>
        <begin position="1"/>
        <end position="157"/>
    </location>
</feature>
<evidence type="ECO:0000256" key="4">
    <source>
        <dbReference type="SAM" id="MobiDB-lite"/>
    </source>
</evidence>
<evidence type="ECO:0000313" key="6">
    <source>
        <dbReference type="EMBL" id="CAH2351848.1"/>
    </source>
</evidence>
<dbReference type="InterPro" id="IPR050113">
    <property type="entry name" value="Ub_conjugating_enzyme"/>
</dbReference>
<dbReference type="InterPro" id="IPR000608">
    <property type="entry name" value="UBC"/>
</dbReference>
<comment type="caution">
    <text evidence="6">The sequence shown here is derived from an EMBL/GenBank/DDBJ whole genome shotgun (WGS) entry which is preliminary data.</text>
</comment>
<organism evidence="6 7">
    <name type="scientific">[Candida] railenensis</name>
    <dbReference type="NCBI Taxonomy" id="45579"/>
    <lineage>
        <taxon>Eukaryota</taxon>
        <taxon>Fungi</taxon>
        <taxon>Dikarya</taxon>
        <taxon>Ascomycota</taxon>
        <taxon>Saccharomycotina</taxon>
        <taxon>Pichiomycetes</taxon>
        <taxon>Debaryomycetaceae</taxon>
        <taxon>Kurtzmaniella</taxon>
    </lineage>
</organism>
<gene>
    <name evidence="6" type="ORF">CLIB1423_04S07316</name>
</gene>
<evidence type="ECO:0000256" key="3">
    <source>
        <dbReference type="ARBA" id="ARBA00022840"/>
    </source>
</evidence>
<evidence type="ECO:0000256" key="1">
    <source>
        <dbReference type="ARBA" id="ARBA00022741"/>
    </source>
</evidence>